<gene>
    <name evidence="2" type="ORF">SAMN02745243_03050</name>
</gene>
<organism evidence="2 3">
    <name type="scientific">Hespellia stercorisuis DSM 15480</name>
    <dbReference type="NCBI Taxonomy" id="1121950"/>
    <lineage>
        <taxon>Bacteria</taxon>
        <taxon>Bacillati</taxon>
        <taxon>Bacillota</taxon>
        <taxon>Clostridia</taxon>
        <taxon>Lachnospirales</taxon>
        <taxon>Lachnospiraceae</taxon>
        <taxon>Hespellia</taxon>
    </lineage>
</organism>
<dbReference type="AlphaFoldDB" id="A0A1M6SUS9"/>
<dbReference type="EMBL" id="FQZY01000052">
    <property type="protein sequence ID" value="SHK48328.1"/>
    <property type="molecule type" value="Genomic_DNA"/>
</dbReference>
<dbReference type="InterPro" id="IPR014875">
    <property type="entry name" value="Mor_transcription_activator"/>
</dbReference>
<feature type="domain" description="Mor transcription activator" evidence="1">
    <location>
        <begin position="14"/>
        <end position="84"/>
    </location>
</feature>
<dbReference type="Pfam" id="PF08765">
    <property type="entry name" value="Mor"/>
    <property type="match status" value="1"/>
</dbReference>
<dbReference type="STRING" id="1121950.SAMN02745243_03050"/>
<evidence type="ECO:0000259" key="1">
    <source>
        <dbReference type="Pfam" id="PF08765"/>
    </source>
</evidence>
<dbReference type="SUPFAM" id="SSF46689">
    <property type="entry name" value="Homeodomain-like"/>
    <property type="match status" value="1"/>
</dbReference>
<name>A0A1M6SUS9_9FIRM</name>
<dbReference type="RefSeq" id="WP_073111987.1">
    <property type="nucleotide sequence ID" value="NZ_FQZY01000052.1"/>
</dbReference>
<dbReference type="OrthoDB" id="2200281at2"/>
<protein>
    <submittedName>
        <fullName evidence="2">Mor transcription activator family protein</fullName>
    </submittedName>
</protein>
<accession>A0A1M6SUS9</accession>
<proteinExistence type="predicted"/>
<reference evidence="2 3" key="1">
    <citation type="submission" date="2016-11" db="EMBL/GenBank/DDBJ databases">
        <authorList>
            <person name="Jaros S."/>
            <person name="Januszkiewicz K."/>
            <person name="Wedrychowicz H."/>
        </authorList>
    </citation>
    <scope>NUCLEOTIDE SEQUENCE [LARGE SCALE GENOMIC DNA]</scope>
    <source>
        <strain evidence="2 3">DSM 15480</strain>
    </source>
</reference>
<dbReference type="InterPro" id="IPR009057">
    <property type="entry name" value="Homeodomain-like_sf"/>
</dbReference>
<evidence type="ECO:0000313" key="3">
    <source>
        <dbReference type="Proteomes" id="UP000184301"/>
    </source>
</evidence>
<dbReference type="Gene3D" id="1.10.10.60">
    <property type="entry name" value="Homeodomain-like"/>
    <property type="match status" value="1"/>
</dbReference>
<keyword evidence="3" id="KW-1185">Reference proteome</keyword>
<sequence>MLISLKKKEGLAEIYSQLVDSVGVENAQIIYDNFKGQQVTFPMRLYKPEYIMQEVKHRYNGTNLRELAKEYGYTERYLRKILKEK</sequence>
<dbReference type="Proteomes" id="UP000184301">
    <property type="component" value="Unassembled WGS sequence"/>
</dbReference>
<evidence type="ECO:0000313" key="2">
    <source>
        <dbReference type="EMBL" id="SHK48328.1"/>
    </source>
</evidence>